<evidence type="ECO:0000313" key="12">
    <source>
        <dbReference type="EMBL" id="KAH8032277.1"/>
    </source>
</evidence>
<dbReference type="Pfam" id="PF01431">
    <property type="entry name" value="Peptidase_M13"/>
    <property type="match status" value="1"/>
</dbReference>
<feature type="region of interest" description="Disordered" evidence="8">
    <location>
        <begin position="104"/>
        <end position="245"/>
    </location>
</feature>
<evidence type="ECO:0000256" key="5">
    <source>
        <dbReference type="ARBA" id="ARBA00022801"/>
    </source>
</evidence>
<evidence type="ECO:0000256" key="7">
    <source>
        <dbReference type="ARBA" id="ARBA00023049"/>
    </source>
</evidence>
<dbReference type="Pfam" id="PF05649">
    <property type="entry name" value="Peptidase_M13_N"/>
    <property type="match status" value="1"/>
</dbReference>
<dbReference type="EMBL" id="JABSTU010000005">
    <property type="protein sequence ID" value="KAH8032277.1"/>
    <property type="molecule type" value="Genomic_DNA"/>
</dbReference>
<keyword evidence="3" id="KW-0645">Protease</keyword>
<dbReference type="Gene3D" id="1.10.1380.10">
    <property type="entry name" value="Neutral endopeptidase , domain2"/>
    <property type="match status" value="1"/>
</dbReference>
<dbReference type="VEuPathDB" id="VectorBase:LOC119184515"/>
<evidence type="ECO:0000259" key="11">
    <source>
        <dbReference type="Pfam" id="PF05649"/>
    </source>
</evidence>
<protein>
    <recommendedName>
        <fullName evidence="14">M13 family peptidase</fullName>
    </recommendedName>
</protein>
<accession>A0A9J6EDW1</accession>
<feature type="compositionally biased region" description="Basic and acidic residues" evidence="8">
    <location>
        <begin position="136"/>
        <end position="149"/>
    </location>
</feature>
<dbReference type="PROSITE" id="PS51885">
    <property type="entry name" value="NEPRILYSIN"/>
    <property type="match status" value="1"/>
</dbReference>
<dbReference type="InterPro" id="IPR018497">
    <property type="entry name" value="Peptidase_M13_C"/>
</dbReference>
<feature type="domain" description="Peptidase M13 N-terminal" evidence="11">
    <location>
        <begin position="302"/>
        <end position="686"/>
    </location>
</feature>
<comment type="caution">
    <text evidence="12">The sequence shown here is derived from an EMBL/GenBank/DDBJ whole genome shotgun (WGS) entry which is preliminary data.</text>
</comment>
<evidence type="ECO:0000256" key="6">
    <source>
        <dbReference type="ARBA" id="ARBA00022833"/>
    </source>
</evidence>
<comment type="cofactor">
    <cofactor evidence="1">
        <name>Zn(2+)</name>
        <dbReference type="ChEBI" id="CHEBI:29105"/>
    </cofactor>
</comment>
<feature type="domain" description="Peptidase M13 C-terminal" evidence="10">
    <location>
        <begin position="760"/>
        <end position="949"/>
    </location>
</feature>
<keyword evidence="13" id="KW-1185">Reference proteome</keyword>
<comment type="similarity">
    <text evidence="2">Belongs to the peptidase M13 family.</text>
</comment>
<dbReference type="GO" id="GO:0005886">
    <property type="term" value="C:plasma membrane"/>
    <property type="evidence" value="ECO:0007669"/>
    <property type="project" value="TreeGrafter"/>
</dbReference>
<dbReference type="Gene3D" id="3.40.390.10">
    <property type="entry name" value="Collagenase (Catalytic Domain)"/>
    <property type="match status" value="1"/>
</dbReference>
<keyword evidence="9" id="KW-1133">Transmembrane helix</keyword>
<dbReference type="InterPro" id="IPR042089">
    <property type="entry name" value="Peptidase_M13_dom_2"/>
</dbReference>
<evidence type="ECO:0000256" key="4">
    <source>
        <dbReference type="ARBA" id="ARBA00022723"/>
    </source>
</evidence>
<name>A0A9J6EDW1_RHIMP</name>
<evidence type="ECO:0008006" key="14">
    <source>
        <dbReference type="Google" id="ProtNLM"/>
    </source>
</evidence>
<keyword evidence="5" id="KW-0378">Hydrolase</keyword>
<evidence type="ECO:0000313" key="13">
    <source>
        <dbReference type="Proteomes" id="UP000821866"/>
    </source>
</evidence>
<feature type="compositionally biased region" description="Polar residues" evidence="8">
    <location>
        <begin position="203"/>
        <end position="244"/>
    </location>
</feature>
<dbReference type="SUPFAM" id="SSF55486">
    <property type="entry name" value="Metalloproteases ('zincins'), catalytic domain"/>
    <property type="match status" value="1"/>
</dbReference>
<evidence type="ECO:0000256" key="1">
    <source>
        <dbReference type="ARBA" id="ARBA00001947"/>
    </source>
</evidence>
<dbReference type="InterPro" id="IPR008753">
    <property type="entry name" value="Peptidase_M13_N"/>
</dbReference>
<feature type="compositionally biased region" description="Basic and acidic residues" evidence="8">
    <location>
        <begin position="158"/>
        <end position="169"/>
    </location>
</feature>
<dbReference type="InterPro" id="IPR000718">
    <property type="entry name" value="Peptidase_M13"/>
</dbReference>
<keyword evidence="9" id="KW-0812">Transmembrane</keyword>
<feature type="transmembrane region" description="Helical" evidence="9">
    <location>
        <begin position="71"/>
        <end position="93"/>
    </location>
</feature>
<dbReference type="GO" id="GO:0016485">
    <property type="term" value="P:protein processing"/>
    <property type="evidence" value="ECO:0007669"/>
    <property type="project" value="TreeGrafter"/>
</dbReference>
<keyword evidence="9" id="KW-0472">Membrane</keyword>
<reference evidence="12" key="2">
    <citation type="submission" date="2021-09" db="EMBL/GenBank/DDBJ databases">
        <authorList>
            <person name="Jia N."/>
            <person name="Wang J."/>
            <person name="Shi W."/>
            <person name="Du L."/>
            <person name="Sun Y."/>
            <person name="Zhan W."/>
            <person name="Jiang J."/>
            <person name="Wang Q."/>
            <person name="Zhang B."/>
            <person name="Ji P."/>
            <person name="Sakyi L.B."/>
            <person name="Cui X."/>
            <person name="Yuan T."/>
            <person name="Jiang B."/>
            <person name="Yang W."/>
            <person name="Lam T.T.-Y."/>
            <person name="Chang Q."/>
            <person name="Ding S."/>
            <person name="Wang X."/>
            <person name="Zhu J."/>
            <person name="Ruan X."/>
            <person name="Zhao L."/>
            <person name="Wei J."/>
            <person name="Que T."/>
            <person name="Du C."/>
            <person name="Cheng J."/>
            <person name="Dai P."/>
            <person name="Han X."/>
            <person name="Huang E."/>
            <person name="Gao Y."/>
            <person name="Liu J."/>
            <person name="Shao H."/>
            <person name="Ye R."/>
            <person name="Li L."/>
            <person name="Wei W."/>
            <person name="Wang X."/>
            <person name="Wang C."/>
            <person name="Huo Q."/>
            <person name="Li W."/>
            <person name="Guo W."/>
            <person name="Chen H."/>
            <person name="Chen S."/>
            <person name="Zhou L."/>
            <person name="Zhou L."/>
            <person name="Ni X."/>
            <person name="Tian J."/>
            <person name="Zhou Y."/>
            <person name="Sheng Y."/>
            <person name="Liu T."/>
            <person name="Pan Y."/>
            <person name="Xia L."/>
            <person name="Li J."/>
            <person name="Zhao F."/>
            <person name="Cao W."/>
        </authorList>
    </citation>
    <scope>NUCLEOTIDE SEQUENCE</scope>
    <source>
        <strain evidence="12">Rmic-2018</strain>
        <tissue evidence="12">Larvae</tissue>
    </source>
</reference>
<keyword evidence="7" id="KW-0482">Metalloprotease</keyword>
<dbReference type="PANTHER" id="PTHR11733">
    <property type="entry name" value="ZINC METALLOPROTEASE FAMILY M13 NEPRILYSIN-RELATED"/>
    <property type="match status" value="1"/>
</dbReference>
<dbReference type="PANTHER" id="PTHR11733:SF241">
    <property type="entry name" value="GH26575P-RELATED"/>
    <property type="match status" value="1"/>
</dbReference>
<keyword evidence="6" id="KW-0862">Zinc</keyword>
<organism evidence="12 13">
    <name type="scientific">Rhipicephalus microplus</name>
    <name type="common">Cattle tick</name>
    <name type="synonym">Boophilus microplus</name>
    <dbReference type="NCBI Taxonomy" id="6941"/>
    <lineage>
        <taxon>Eukaryota</taxon>
        <taxon>Metazoa</taxon>
        <taxon>Ecdysozoa</taxon>
        <taxon>Arthropoda</taxon>
        <taxon>Chelicerata</taxon>
        <taxon>Arachnida</taxon>
        <taxon>Acari</taxon>
        <taxon>Parasitiformes</taxon>
        <taxon>Ixodida</taxon>
        <taxon>Ixodoidea</taxon>
        <taxon>Ixodidae</taxon>
        <taxon>Rhipicephalinae</taxon>
        <taxon>Rhipicephalus</taxon>
        <taxon>Boophilus</taxon>
    </lineage>
</organism>
<proteinExistence type="inferred from homology"/>
<evidence type="ECO:0000256" key="2">
    <source>
        <dbReference type="ARBA" id="ARBA00007357"/>
    </source>
</evidence>
<dbReference type="Proteomes" id="UP000821866">
    <property type="component" value="Chromosome 3"/>
</dbReference>
<evidence type="ECO:0000256" key="8">
    <source>
        <dbReference type="SAM" id="MobiDB-lite"/>
    </source>
</evidence>
<dbReference type="GO" id="GO:0004222">
    <property type="term" value="F:metalloendopeptidase activity"/>
    <property type="evidence" value="ECO:0007669"/>
    <property type="project" value="InterPro"/>
</dbReference>
<dbReference type="AlphaFoldDB" id="A0A9J6EDW1"/>
<evidence type="ECO:0000256" key="9">
    <source>
        <dbReference type="SAM" id="Phobius"/>
    </source>
</evidence>
<keyword evidence="4" id="KW-0479">Metal-binding</keyword>
<reference evidence="12" key="1">
    <citation type="journal article" date="2020" name="Cell">
        <title>Large-Scale Comparative Analyses of Tick Genomes Elucidate Their Genetic Diversity and Vector Capacities.</title>
        <authorList>
            <consortium name="Tick Genome and Microbiome Consortium (TIGMIC)"/>
            <person name="Jia N."/>
            <person name="Wang J."/>
            <person name="Shi W."/>
            <person name="Du L."/>
            <person name="Sun Y."/>
            <person name="Zhan W."/>
            <person name="Jiang J.F."/>
            <person name="Wang Q."/>
            <person name="Zhang B."/>
            <person name="Ji P."/>
            <person name="Bell-Sakyi L."/>
            <person name="Cui X.M."/>
            <person name="Yuan T.T."/>
            <person name="Jiang B.G."/>
            <person name="Yang W.F."/>
            <person name="Lam T.T."/>
            <person name="Chang Q.C."/>
            <person name="Ding S.J."/>
            <person name="Wang X.J."/>
            <person name="Zhu J.G."/>
            <person name="Ruan X.D."/>
            <person name="Zhao L."/>
            <person name="Wei J.T."/>
            <person name="Ye R.Z."/>
            <person name="Que T.C."/>
            <person name="Du C.H."/>
            <person name="Zhou Y.H."/>
            <person name="Cheng J.X."/>
            <person name="Dai P.F."/>
            <person name="Guo W.B."/>
            <person name="Han X.H."/>
            <person name="Huang E.J."/>
            <person name="Li L.F."/>
            <person name="Wei W."/>
            <person name="Gao Y.C."/>
            <person name="Liu J.Z."/>
            <person name="Shao H.Z."/>
            <person name="Wang X."/>
            <person name="Wang C.C."/>
            <person name="Yang T.C."/>
            <person name="Huo Q.B."/>
            <person name="Li W."/>
            <person name="Chen H.Y."/>
            <person name="Chen S.E."/>
            <person name="Zhou L.G."/>
            <person name="Ni X.B."/>
            <person name="Tian J.H."/>
            <person name="Sheng Y."/>
            <person name="Liu T."/>
            <person name="Pan Y.S."/>
            <person name="Xia L.Y."/>
            <person name="Li J."/>
            <person name="Zhao F."/>
            <person name="Cao W.C."/>
        </authorList>
    </citation>
    <scope>NUCLEOTIDE SEQUENCE</scope>
    <source>
        <strain evidence="12">Rmic-2018</strain>
    </source>
</reference>
<dbReference type="InterPro" id="IPR024079">
    <property type="entry name" value="MetalloPept_cat_dom_sf"/>
</dbReference>
<evidence type="ECO:0000256" key="3">
    <source>
        <dbReference type="ARBA" id="ARBA00022670"/>
    </source>
</evidence>
<dbReference type="GO" id="GO:0046872">
    <property type="term" value="F:metal ion binding"/>
    <property type="evidence" value="ECO:0007669"/>
    <property type="project" value="UniProtKB-KW"/>
</dbReference>
<sequence>MSDIETNPYSTQYPVVVQPPYRSVRSYSTGAYDTMGPYGFMGPYGPMLPYGPMAPYSRSRQQGYDSRTQNLLFYICAVSFMCAFVVLMVYSAIAMRRHLYNLTTEDGGNSSSSASSSARKTDVTGSSTPAPFDWRQPNDDRTGDRDGVRNDIVPDQYRLLEDTPEERKKADRRHRLLVPLPSDAATMTGGHLTGTGSDVKRSPPSSSATYHTTTWPTQANSRSCPGTASFSQTTNKGKSRSASEATVHLRTMAEWFRRWSHSSDKSPPVISTTPKVTRRNVTAGKVIKSHELYTAMDLRSNPCDDFYQYTCGRWAENHPDYEDQFRYLEARVYRTANDKLRERMEKLPPPDKPLSGADKAALSYLACVEVQTRHIDVPWMISQLLFRRTKDGGGSESLLHPTTAKLTTKDAALRLLMSLALDLDIDVLFKILMAPDPRTNSRRVVSVAHSDSLLKWKRHREQLTTPAATATCIREFVNILSAEHSLRVEVAAALVKMDVEITVKMAAAAAISGNTGTADDKKSSQTGHANPWLEAFNTALGDRGNVTEDEQLFVADPQIFALVREVLDHYPTKHLRYYTAFHAVRQLAPFTSYRLVDALFSPDNQSAAMVYYADACAAAASRLTSFALSSYVFQDLVPQERIQAAYDHLEALKNRTGAMASSWLAKPDQRSALQRLRSLKSMVAWPSRFNDSTGSAVDQFLAHLPDFRGYYIEIYLDAISAIRNREMAQLLDQTPGSEDKIAREEDGPFPGMRPAVRYSAWYGSILVSPSAVLEPLFFNGSDPLSMGAFGHLVAHELWHAALGEMPLGAASQSDLTLGDEHLKRHQCIAEFYTKAGAPKQDAAKGSSESVADLVGLEVAYALYREGNGSSPSKGGDVGNVTDITGFTTEHLFFVTSCLKWCAATPDSLSKTSLGYITPRMRCNVPVAVMDRARVFAEAFGCKNESKMVQMVAGPNCAGIDEMPMQPPRDYNITA</sequence>
<evidence type="ECO:0000259" key="10">
    <source>
        <dbReference type="Pfam" id="PF01431"/>
    </source>
</evidence>
<gene>
    <name evidence="12" type="ORF">HPB51_024054</name>
</gene>